<dbReference type="Gene3D" id="3.30.1360.20">
    <property type="entry name" value="Transcriptional coactivator/pterin dehydratase"/>
    <property type="match status" value="1"/>
</dbReference>
<evidence type="ECO:0000256" key="3">
    <source>
        <dbReference type="ARBA" id="ARBA00013252"/>
    </source>
</evidence>
<evidence type="ECO:0000256" key="5">
    <source>
        <dbReference type="ARBA" id="ARBA00030497"/>
    </source>
</evidence>
<organism evidence="6 7">
    <name type="scientific">Triparma strigata</name>
    <dbReference type="NCBI Taxonomy" id="1606541"/>
    <lineage>
        <taxon>Eukaryota</taxon>
        <taxon>Sar</taxon>
        <taxon>Stramenopiles</taxon>
        <taxon>Ochrophyta</taxon>
        <taxon>Bolidophyceae</taxon>
        <taxon>Parmales</taxon>
        <taxon>Triparmaceae</taxon>
        <taxon>Triparma</taxon>
    </lineage>
</organism>
<keyword evidence="7" id="KW-1185">Reference proteome</keyword>
<dbReference type="EMBL" id="BRXY01000540">
    <property type="protein sequence ID" value="GMH99152.1"/>
    <property type="molecule type" value="Genomic_DNA"/>
</dbReference>
<name>A0A9W7F2J6_9STRA</name>
<dbReference type="GO" id="GO:0006729">
    <property type="term" value="P:tetrahydrobiopterin biosynthetic process"/>
    <property type="evidence" value="ECO:0007669"/>
    <property type="project" value="InterPro"/>
</dbReference>
<comment type="catalytic activity">
    <reaction evidence="1">
        <text>(4aS,6R)-4a-hydroxy-L-erythro-5,6,7,8-tetrahydrobiopterin = (6R)-L-erythro-6,7-dihydrobiopterin + H2O</text>
        <dbReference type="Rhea" id="RHEA:11920"/>
        <dbReference type="ChEBI" id="CHEBI:15377"/>
        <dbReference type="ChEBI" id="CHEBI:15642"/>
        <dbReference type="ChEBI" id="CHEBI:43120"/>
        <dbReference type="EC" id="4.2.1.96"/>
    </reaction>
</comment>
<evidence type="ECO:0000256" key="1">
    <source>
        <dbReference type="ARBA" id="ARBA00001554"/>
    </source>
</evidence>
<evidence type="ECO:0000256" key="2">
    <source>
        <dbReference type="ARBA" id="ARBA00006472"/>
    </source>
</evidence>
<proteinExistence type="inferred from homology"/>
<accession>A0A9W7F2J6</accession>
<comment type="caution">
    <text evidence="6">The sequence shown here is derived from an EMBL/GenBank/DDBJ whole genome shotgun (WGS) entry which is preliminary data.</text>
</comment>
<dbReference type="SUPFAM" id="SSF55248">
    <property type="entry name" value="PCD-like"/>
    <property type="match status" value="1"/>
</dbReference>
<dbReference type="EC" id="4.2.1.96" evidence="3"/>
<dbReference type="AlphaFoldDB" id="A0A9W7F2J6"/>
<dbReference type="NCBIfam" id="NF002018">
    <property type="entry name" value="PRK00823.1-3"/>
    <property type="match status" value="1"/>
</dbReference>
<protein>
    <recommendedName>
        <fullName evidence="3">4a-hydroxytetrahydrobiopterin dehydratase</fullName>
        <ecNumber evidence="3">4.2.1.96</ecNumber>
    </recommendedName>
    <alternativeName>
        <fullName evidence="5">4-alpha-hydroxy-tetrahydropterin dehydratase</fullName>
    </alternativeName>
</protein>
<comment type="similarity">
    <text evidence="2">Belongs to the pterin-4-alpha-carbinolamine dehydratase family.</text>
</comment>
<dbReference type="HAMAP" id="MF_00434">
    <property type="entry name" value="Pterin_4_alpha"/>
    <property type="match status" value="1"/>
</dbReference>
<sequence>MLSLLTSPLRRPPLLRSLSTLPHALSLSSRNEEVKKLKKWKDLMPSRDAIHREFYFKDFSEAWSFMSRISLLSESLDHHPEWSNIYNTVSITLTTHDTGGVSMKDLEMGRECDRYADMLDKS</sequence>
<dbReference type="Proteomes" id="UP001165085">
    <property type="component" value="Unassembled WGS sequence"/>
</dbReference>
<dbReference type="InterPro" id="IPR036428">
    <property type="entry name" value="PCD_sf"/>
</dbReference>
<reference evidence="7" key="1">
    <citation type="journal article" date="2023" name="Commun. Biol.">
        <title>Genome analysis of Parmales, the sister group of diatoms, reveals the evolutionary specialization of diatoms from phago-mixotrophs to photoautotrophs.</title>
        <authorList>
            <person name="Ban H."/>
            <person name="Sato S."/>
            <person name="Yoshikawa S."/>
            <person name="Yamada K."/>
            <person name="Nakamura Y."/>
            <person name="Ichinomiya M."/>
            <person name="Sato N."/>
            <person name="Blanc-Mathieu R."/>
            <person name="Endo H."/>
            <person name="Kuwata A."/>
            <person name="Ogata H."/>
        </authorList>
    </citation>
    <scope>NUCLEOTIDE SEQUENCE [LARGE SCALE GENOMIC DNA]</scope>
    <source>
        <strain evidence="7">NIES 3701</strain>
    </source>
</reference>
<dbReference type="PANTHER" id="PTHR12599:SF0">
    <property type="entry name" value="PTERIN-4-ALPHA-CARBINOLAMINE DEHYDRATASE"/>
    <property type="match status" value="1"/>
</dbReference>
<gene>
    <name evidence="6" type="ORF">TrST_g6307</name>
</gene>
<dbReference type="CDD" id="cd00914">
    <property type="entry name" value="PCD_DCoH_subfamily_b"/>
    <property type="match status" value="1"/>
</dbReference>
<dbReference type="Pfam" id="PF01329">
    <property type="entry name" value="Pterin_4a"/>
    <property type="match status" value="1"/>
</dbReference>
<dbReference type="OrthoDB" id="277398at2759"/>
<dbReference type="InterPro" id="IPR001533">
    <property type="entry name" value="Pterin_deHydtase"/>
</dbReference>
<keyword evidence="4" id="KW-0456">Lyase</keyword>
<dbReference type="PANTHER" id="PTHR12599">
    <property type="entry name" value="PTERIN-4-ALPHA-CARBINOLAMINE DEHYDRATASE"/>
    <property type="match status" value="1"/>
</dbReference>
<dbReference type="GO" id="GO:0008124">
    <property type="term" value="F:4-alpha-hydroxytetrahydrobiopterin dehydratase activity"/>
    <property type="evidence" value="ECO:0007669"/>
    <property type="project" value="UniProtKB-EC"/>
</dbReference>
<evidence type="ECO:0000256" key="4">
    <source>
        <dbReference type="ARBA" id="ARBA00023239"/>
    </source>
</evidence>
<evidence type="ECO:0000313" key="6">
    <source>
        <dbReference type="EMBL" id="GMH99152.1"/>
    </source>
</evidence>
<evidence type="ECO:0000313" key="7">
    <source>
        <dbReference type="Proteomes" id="UP001165085"/>
    </source>
</evidence>